<dbReference type="InterPro" id="IPR000700">
    <property type="entry name" value="PAS-assoc_C"/>
</dbReference>
<dbReference type="Gene3D" id="3.30.450.20">
    <property type="entry name" value="PAS domain"/>
    <property type="match status" value="2"/>
</dbReference>
<organism evidence="4 5">
    <name type="scientific">Parachitinimonas caeni</name>
    <dbReference type="NCBI Taxonomy" id="3031301"/>
    <lineage>
        <taxon>Bacteria</taxon>
        <taxon>Pseudomonadati</taxon>
        <taxon>Pseudomonadota</taxon>
        <taxon>Betaproteobacteria</taxon>
        <taxon>Neisseriales</taxon>
        <taxon>Chitinibacteraceae</taxon>
        <taxon>Parachitinimonas</taxon>
    </lineage>
</organism>
<dbReference type="GO" id="GO:0052621">
    <property type="term" value="F:diguanylate cyclase activity"/>
    <property type="evidence" value="ECO:0007669"/>
    <property type="project" value="UniProtKB-EC"/>
</dbReference>
<dbReference type="EC" id="2.7.7.65" evidence="4"/>
<feature type="domain" description="PAS" evidence="1">
    <location>
        <begin position="131"/>
        <end position="175"/>
    </location>
</feature>
<feature type="domain" description="GGDEF" evidence="3">
    <location>
        <begin position="287"/>
        <end position="420"/>
    </location>
</feature>
<feature type="domain" description="PAC" evidence="2">
    <location>
        <begin position="80"/>
        <end position="130"/>
    </location>
</feature>
<dbReference type="PROSITE" id="PS50113">
    <property type="entry name" value="PAC"/>
    <property type="match status" value="2"/>
</dbReference>
<keyword evidence="5" id="KW-1185">Reference proteome</keyword>
<gene>
    <name evidence="4" type="ORF">PZA18_09520</name>
</gene>
<dbReference type="InterPro" id="IPR052163">
    <property type="entry name" value="DGC-Regulatory_Protein"/>
</dbReference>
<dbReference type="PROSITE" id="PS50887">
    <property type="entry name" value="GGDEF"/>
    <property type="match status" value="1"/>
</dbReference>
<dbReference type="Pfam" id="PF13426">
    <property type="entry name" value="PAS_9"/>
    <property type="match status" value="1"/>
</dbReference>
<dbReference type="SUPFAM" id="SSF55785">
    <property type="entry name" value="PYP-like sensor domain (PAS domain)"/>
    <property type="match status" value="2"/>
</dbReference>
<dbReference type="SMART" id="SM00267">
    <property type="entry name" value="GGDEF"/>
    <property type="match status" value="1"/>
</dbReference>
<dbReference type="RefSeq" id="WP_284100595.1">
    <property type="nucleotide sequence ID" value="NZ_JARRAF010000008.1"/>
</dbReference>
<dbReference type="PROSITE" id="PS50112">
    <property type="entry name" value="PAS"/>
    <property type="match status" value="1"/>
</dbReference>
<evidence type="ECO:0000259" key="1">
    <source>
        <dbReference type="PROSITE" id="PS50112"/>
    </source>
</evidence>
<dbReference type="NCBIfam" id="TIGR00229">
    <property type="entry name" value="sensory_box"/>
    <property type="match status" value="1"/>
</dbReference>
<dbReference type="InterPro" id="IPR043128">
    <property type="entry name" value="Rev_trsase/Diguanyl_cyclase"/>
</dbReference>
<dbReference type="InterPro" id="IPR001610">
    <property type="entry name" value="PAC"/>
</dbReference>
<dbReference type="PANTHER" id="PTHR46663">
    <property type="entry name" value="DIGUANYLATE CYCLASE DGCT-RELATED"/>
    <property type="match status" value="1"/>
</dbReference>
<dbReference type="SUPFAM" id="SSF55073">
    <property type="entry name" value="Nucleotide cyclase"/>
    <property type="match status" value="1"/>
</dbReference>
<dbReference type="SMART" id="SM00091">
    <property type="entry name" value="PAS"/>
    <property type="match status" value="2"/>
</dbReference>
<name>A0ABT7E046_9NEIS</name>
<reference evidence="4" key="1">
    <citation type="submission" date="2023-03" db="EMBL/GenBank/DDBJ databases">
        <title>Chitinimonas shenzhenensis gen. nov., sp. nov., a novel member of family Burkholderiaceae isolated from activated sludge collected in Shen Zhen, China.</title>
        <authorList>
            <person name="Wang X."/>
        </authorList>
    </citation>
    <scope>NUCLEOTIDE SEQUENCE</scope>
    <source>
        <strain evidence="4">DQS-5</strain>
    </source>
</reference>
<accession>A0ABT7E046</accession>
<protein>
    <submittedName>
        <fullName evidence="4">Diguanylate cyclase</fullName>
        <ecNumber evidence="4">2.7.7.65</ecNumber>
    </submittedName>
</protein>
<proteinExistence type="predicted"/>
<dbReference type="Proteomes" id="UP001172778">
    <property type="component" value="Unassembled WGS sequence"/>
</dbReference>
<dbReference type="CDD" id="cd00130">
    <property type="entry name" value="PAS"/>
    <property type="match status" value="1"/>
</dbReference>
<dbReference type="InterPro" id="IPR000160">
    <property type="entry name" value="GGDEF_dom"/>
</dbReference>
<dbReference type="InterPro" id="IPR029787">
    <property type="entry name" value="Nucleotide_cyclase"/>
</dbReference>
<dbReference type="SMART" id="SM00086">
    <property type="entry name" value="PAC"/>
    <property type="match status" value="2"/>
</dbReference>
<evidence type="ECO:0000259" key="3">
    <source>
        <dbReference type="PROSITE" id="PS50887"/>
    </source>
</evidence>
<dbReference type="CDD" id="cd01949">
    <property type="entry name" value="GGDEF"/>
    <property type="match status" value="1"/>
</dbReference>
<keyword evidence="4" id="KW-0548">Nucleotidyltransferase</keyword>
<dbReference type="EMBL" id="JARRAF010000008">
    <property type="protein sequence ID" value="MDK2124287.1"/>
    <property type="molecule type" value="Genomic_DNA"/>
</dbReference>
<comment type="caution">
    <text evidence="4">The sequence shown here is derived from an EMBL/GenBank/DDBJ whole genome shotgun (WGS) entry which is preliminary data.</text>
</comment>
<dbReference type="Pfam" id="PF00990">
    <property type="entry name" value="GGDEF"/>
    <property type="match status" value="1"/>
</dbReference>
<dbReference type="InterPro" id="IPR035965">
    <property type="entry name" value="PAS-like_dom_sf"/>
</dbReference>
<dbReference type="NCBIfam" id="TIGR00254">
    <property type="entry name" value="GGDEF"/>
    <property type="match status" value="1"/>
</dbReference>
<sequence>MSHMLPPASPLESTLAEMAQLAPLPILMVDAESGVVLAQNQLARDSLGLSGDAPALRSLFDNPSVARQFLLIARNNGFIRQFEARLKIGAGQRIWALLAARLTEMADRTALIVSLIDIHERRLAEESLRESDALHQRVLGAANEGYALFDAETGAPLEVNPALCDMLGYSSDELLTLRLSQVLTEDSIAVLQEARAQFGRGHHRFELILRRRNEELLTAEVSVSVVPDQDGHVTSVFALVADITARKRNEERVLYLAFYDTLTALPNRYLFGEHVEQALRQRARNGGKLALMFVDLDDFKLVNDNYGHDAGDELLRVVARRLNGCVRQSDTVARMGGDEFTLLLVGIAGAEDAAFVAQKILDALAEPVMVGNAPLQVTASIGIAICPDHGEDATSLRRHADLAMYQAKLSGKHSYSVFESGLVVRVPA</sequence>
<evidence type="ECO:0000313" key="4">
    <source>
        <dbReference type="EMBL" id="MDK2124287.1"/>
    </source>
</evidence>
<evidence type="ECO:0000313" key="5">
    <source>
        <dbReference type="Proteomes" id="UP001172778"/>
    </source>
</evidence>
<evidence type="ECO:0000259" key="2">
    <source>
        <dbReference type="PROSITE" id="PS50113"/>
    </source>
</evidence>
<dbReference type="PANTHER" id="PTHR46663:SF3">
    <property type="entry name" value="SLL0267 PROTEIN"/>
    <property type="match status" value="1"/>
</dbReference>
<feature type="domain" description="PAC" evidence="2">
    <location>
        <begin position="203"/>
        <end position="255"/>
    </location>
</feature>
<dbReference type="InterPro" id="IPR000014">
    <property type="entry name" value="PAS"/>
</dbReference>
<dbReference type="Gene3D" id="3.30.70.270">
    <property type="match status" value="1"/>
</dbReference>
<keyword evidence="4" id="KW-0808">Transferase</keyword>